<reference evidence="1 2" key="1">
    <citation type="submission" date="2019-02" db="EMBL/GenBank/DDBJ databases">
        <title>Arundinibacter roseus gen. nov., sp. nov., a new member of the family Cytophagaceae.</title>
        <authorList>
            <person name="Szuroczki S."/>
            <person name="Khayer B."/>
            <person name="Sproer C."/>
            <person name="Toumi M."/>
            <person name="Szabo A."/>
            <person name="Felfoldi T."/>
            <person name="Schumann P."/>
            <person name="Toth E."/>
        </authorList>
    </citation>
    <scope>NUCLEOTIDE SEQUENCE [LARGE SCALE GENOMIC DNA]</scope>
    <source>
        <strain evidence="1 2">DMA-k-7a</strain>
    </source>
</reference>
<dbReference type="Proteomes" id="UP000295706">
    <property type="component" value="Unassembled WGS sequence"/>
</dbReference>
<name>A0A4R4KLF8_9BACT</name>
<gene>
    <name evidence="1" type="ORF">EZE20_01820</name>
</gene>
<dbReference type="AlphaFoldDB" id="A0A4R4KLF8"/>
<sequence length="75" mass="9022">MLPAPNGFLDLRTYLHQRKIDAAWIRTVLDKYLKEYANQQTDCDLDLDHQVWEYRRVIVDFKQLIEDDNQPDQAD</sequence>
<evidence type="ECO:0000313" key="2">
    <source>
        <dbReference type="Proteomes" id="UP000295706"/>
    </source>
</evidence>
<keyword evidence="2" id="KW-1185">Reference proteome</keyword>
<dbReference type="RefSeq" id="WP_132113857.1">
    <property type="nucleotide sequence ID" value="NZ_SMJU01000001.1"/>
</dbReference>
<proteinExistence type="predicted"/>
<protein>
    <submittedName>
        <fullName evidence="1">Uncharacterized protein</fullName>
    </submittedName>
</protein>
<comment type="caution">
    <text evidence="1">The sequence shown here is derived from an EMBL/GenBank/DDBJ whole genome shotgun (WGS) entry which is preliminary data.</text>
</comment>
<accession>A0A4R4KLF8</accession>
<organism evidence="1 2">
    <name type="scientific">Arundinibacter roseus</name>
    <dbReference type="NCBI Taxonomy" id="2070510"/>
    <lineage>
        <taxon>Bacteria</taxon>
        <taxon>Pseudomonadati</taxon>
        <taxon>Bacteroidota</taxon>
        <taxon>Cytophagia</taxon>
        <taxon>Cytophagales</taxon>
        <taxon>Spirosomataceae</taxon>
        <taxon>Arundinibacter</taxon>
    </lineage>
</organism>
<dbReference type="EMBL" id="SMJU01000001">
    <property type="protein sequence ID" value="TDB69098.1"/>
    <property type="molecule type" value="Genomic_DNA"/>
</dbReference>
<evidence type="ECO:0000313" key="1">
    <source>
        <dbReference type="EMBL" id="TDB69098.1"/>
    </source>
</evidence>